<evidence type="ECO:0000256" key="10">
    <source>
        <dbReference type="SAM" id="MobiDB-lite"/>
    </source>
</evidence>
<dbReference type="InterPro" id="IPR003594">
    <property type="entry name" value="HATPase_dom"/>
</dbReference>
<feature type="domain" description="CheW-like" evidence="13">
    <location>
        <begin position="482"/>
        <end position="616"/>
    </location>
</feature>
<evidence type="ECO:0000313" key="16">
    <source>
        <dbReference type="Proteomes" id="UP000824988"/>
    </source>
</evidence>
<dbReference type="SMART" id="SM00260">
    <property type="entry name" value="CheW"/>
    <property type="match status" value="1"/>
</dbReference>
<dbReference type="Pfam" id="PF02518">
    <property type="entry name" value="HATPase_c"/>
    <property type="match status" value="1"/>
</dbReference>
<evidence type="ECO:0000256" key="6">
    <source>
        <dbReference type="ARBA" id="ARBA00022777"/>
    </source>
</evidence>
<accession>A0A8D4VN58</accession>
<evidence type="ECO:0000256" key="5">
    <source>
        <dbReference type="ARBA" id="ARBA00022679"/>
    </source>
</evidence>
<dbReference type="Pfam" id="PF01584">
    <property type="entry name" value="CheW"/>
    <property type="match status" value="1"/>
</dbReference>
<dbReference type="InterPro" id="IPR008207">
    <property type="entry name" value="Sig_transdc_His_kin_Hpt_dom"/>
</dbReference>
<dbReference type="EC" id="2.7.13.3" evidence="2"/>
<dbReference type="PANTHER" id="PTHR43395">
    <property type="entry name" value="SENSOR HISTIDINE KINASE CHEA"/>
    <property type="match status" value="1"/>
</dbReference>
<dbReference type="AlphaFoldDB" id="A0A8D4VN58"/>
<evidence type="ECO:0000256" key="9">
    <source>
        <dbReference type="PROSITE-ProRule" id="PRU00169"/>
    </source>
</evidence>
<dbReference type="InterPro" id="IPR051315">
    <property type="entry name" value="Bact_Chemotaxis_CheA"/>
</dbReference>
<evidence type="ECO:0000256" key="8">
    <source>
        <dbReference type="PROSITE-ProRule" id="PRU00110"/>
    </source>
</evidence>
<dbReference type="PROSITE" id="PS50894">
    <property type="entry name" value="HPT"/>
    <property type="match status" value="1"/>
</dbReference>
<evidence type="ECO:0000256" key="2">
    <source>
        <dbReference type="ARBA" id="ARBA00012438"/>
    </source>
</evidence>
<feature type="domain" description="Histidine kinase" evidence="11">
    <location>
        <begin position="226"/>
        <end position="480"/>
    </location>
</feature>
<proteinExistence type="predicted"/>
<dbReference type="CDD" id="cd00088">
    <property type="entry name" value="HPT"/>
    <property type="match status" value="1"/>
</dbReference>
<dbReference type="Pfam" id="PF00072">
    <property type="entry name" value="Response_reg"/>
    <property type="match status" value="1"/>
</dbReference>
<name>A0A8D4VN58_9GAMM</name>
<dbReference type="KEGG" id="moz:MoryE10_02250"/>
<feature type="domain" description="HPt" evidence="14">
    <location>
        <begin position="1"/>
        <end position="112"/>
    </location>
</feature>
<comment type="catalytic activity">
    <reaction evidence="1">
        <text>ATP + protein L-histidine = ADP + protein N-phospho-L-histidine.</text>
        <dbReference type="EC" id="2.7.13.3"/>
    </reaction>
</comment>
<dbReference type="Proteomes" id="UP000824988">
    <property type="component" value="Chromosome"/>
</dbReference>
<dbReference type="GO" id="GO:0006935">
    <property type="term" value="P:chemotaxis"/>
    <property type="evidence" value="ECO:0007669"/>
    <property type="project" value="InterPro"/>
</dbReference>
<evidence type="ECO:0000313" key="15">
    <source>
        <dbReference type="EMBL" id="BBL69619.1"/>
    </source>
</evidence>
<evidence type="ECO:0000259" key="14">
    <source>
        <dbReference type="PROSITE" id="PS50894"/>
    </source>
</evidence>
<dbReference type="SMART" id="SM00387">
    <property type="entry name" value="HATPase_c"/>
    <property type="match status" value="1"/>
</dbReference>
<evidence type="ECO:0000256" key="4">
    <source>
        <dbReference type="ARBA" id="ARBA00022553"/>
    </source>
</evidence>
<keyword evidence="16" id="KW-1185">Reference proteome</keyword>
<evidence type="ECO:0000256" key="7">
    <source>
        <dbReference type="ARBA" id="ARBA00035100"/>
    </source>
</evidence>
<feature type="domain" description="Response regulatory" evidence="12">
    <location>
        <begin position="639"/>
        <end position="755"/>
    </location>
</feature>
<dbReference type="GO" id="GO:0004673">
    <property type="term" value="F:protein histidine kinase activity"/>
    <property type="evidence" value="ECO:0007669"/>
    <property type="project" value="UniProtKB-EC"/>
</dbReference>
<evidence type="ECO:0000256" key="3">
    <source>
        <dbReference type="ARBA" id="ARBA00021495"/>
    </source>
</evidence>
<feature type="modified residue" description="Phosphohistidine" evidence="8">
    <location>
        <position position="48"/>
    </location>
</feature>
<sequence>MSGIDAFLLELFREEVASHSAALTEGLLSLERQGCTPQAIEPLMRAAHSIKGAARVLDLNAAVQIAHVMEDVLVAAGAGRVRLDAAGVDALLGAVDWLLGMSQVGDGELLAWLEQHAAEAQEWERRIGALAVEAEPLPLPQGEGRGEGDAKAVAFESPLPSPLPAPSPLVASPPAEEGSIAAPAEEPTANERSVKITADILDQLVAYASETLVETHRLEPCARSVQNLKRLQRRLSGVLAEAPPADPAAAESAQTLLLELRHALDEHSSLLDDFVSRGTYRSERLYRTVLAGRMRPFADGVAGFPRLVRDLARQLGKQVQLHIAGRATRVDRDILERLEAPLNHLLRNALDHGIETPEERLAAGKPAEALLRLEAHHRSGRLTVTVSDDGRGIDLERLRLRVVERGLAEAELAQRLSPEELYDFLFLPGFSTRDQVSDISGRGVGLDVVQTMVHACGGALRVSSAAGKGTRFQLQLPVTRSVLRVLLARIAGEVFALPLARIERAGRLACSELRSMEGHHYCRWDGDNVAVVSAAALLGRESAVPVAEELTLVFIAGGWQRYALAVDGLLGECELVVRPLDDRLGKVPNLGAMALSEQGEPLLILDVDDLLRSAAALHDGRAMARRPDEAEEAPQRRKRVLVVDDSLTVREVERKLLENDGYEVDVAVDGVEGWNALQLQRYDLVLSDVDMPRMNGIELVRRIKQDPRLQGLPVVIVSYKDRPEDRLRGLEAGADYYLTKSSFQDAGLIQAVRDLIGAADSA</sequence>
<gene>
    <name evidence="15" type="ORF">MoryE10_02250</name>
</gene>
<feature type="modified residue" description="4-aspartylphosphate" evidence="9">
    <location>
        <position position="688"/>
    </location>
</feature>
<dbReference type="Pfam" id="PF01627">
    <property type="entry name" value="Hpt"/>
    <property type="match status" value="1"/>
</dbReference>
<dbReference type="FunFam" id="3.30.565.10:FF:000016">
    <property type="entry name" value="Chemotaxis protein CheA, putative"/>
    <property type="match status" value="1"/>
</dbReference>
<dbReference type="GO" id="GO:0000160">
    <property type="term" value="P:phosphorelay signal transduction system"/>
    <property type="evidence" value="ECO:0007669"/>
    <property type="project" value="InterPro"/>
</dbReference>
<dbReference type="PROSITE" id="PS50110">
    <property type="entry name" value="RESPONSE_REGULATORY"/>
    <property type="match status" value="1"/>
</dbReference>
<dbReference type="InterPro" id="IPR001789">
    <property type="entry name" value="Sig_transdc_resp-reg_receiver"/>
</dbReference>
<dbReference type="InterPro" id="IPR002545">
    <property type="entry name" value="CheW-lke_dom"/>
</dbReference>
<dbReference type="PROSITE" id="PS50109">
    <property type="entry name" value="HIS_KIN"/>
    <property type="match status" value="1"/>
</dbReference>
<comment type="function">
    <text evidence="7">Involved in the transmission of sensory signals from the chemoreceptors to the flagellar motors. CheA is autophosphorylated; it can transfer its phosphate group to either CheB or CheY.</text>
</comment>
<evidence type="ECO:0000259" key="13">
    <source>
        <dbReference type="PROSITE" id="PS50851"/>
    </source>
</evidence>
<keyword evidence="5" id="KW-0808">Transferase</keyword>
<dbReference type="PROSITE" id="PS50851">
    <property type="entry name" value="CHEW"/>
    <property type="match status" value="1"/>
</dbReference>
<dbReference type="CDD" id="cd16916">
    <property type="entry name" value="HATPase_CheA-like"/>
    <property type="match status" value="1"/>
</dbReference>
<feature type="compositionally biased region" description="Low complexity" evidence="10">
    <location>
        <begin position="168"/>
        <end position="177"/>
    </location>
</feature>
<evidence type="ECO:0000259" key="12">
    <source>
        <dbReference type="PROSITE" id="PS50110"/>
    </source>
</evidence>
<dbReference type="SMART" id="SM00073">
    <property type="entry name" value="HPT"/>
    <property type="match status" value="1"/>
</dbReference>
<evidence type="ECO:0000256" key="1">
    <source>
        <dbReference type="ARBA" id="ARBA00000085"/>
    </source>
</evidence>
<dbReference type="PANTHER" id="PTHR43395:SF1">
    <property type="entry name" value="CHEMOTAXIS PROTEIN CHEA"/>
    <property type="match status" value="1"/>
</dbReference>
<dbReference type="RefSeq" id="WP_246598925.1">
    <property type="nucleotide sequence ID" value="NZ_AP019782.1"/>
</dbReference>
<dbReference type="EMBL" id="AP019782">
    <property type="protein sequence ID" value="BBL69619.1"/>
    <property type="molecule type" value="Genomic_DNA"/>
</dbReference>
<dbReference type="SMART" id="SM00448">
    <property type="entry name" value="REC"/>
    <property type="match status" value="1"/>
</dbReference>
<feature type="region of interest" description="Disordered" evidence="10">
    <location>
        <begin position="155"/>
        <end position="191"/>
    </location>
</feature>
<reference evidence="15" key="1">
    <citation type="submission" date="2019-06" db="EMBL/GenBank/DDBJ databases">
        <title>Complete genome sequence of Methylogaea oryzae strain JCM16910.</title>
        <authorList>
            <person name="Asakawa S."/>
        </authorList>
    </citation>
    <scope>NUCLEOTIDE SEQUENCE</scope>
    <source>
        <strain evidence="15">E10</strain>
    </source>
</reference>
<keyword evidence="6 15" id="KW-0418">Kinase</keyword>
<dbReference type="InterPro" id="IPR005467">
    <property type="entry name" value="His_kinase_dom"/>
</dbReference>
<organism evidence="15 16">
    <name type="scientific">Methylogaea oryzae</name>
    <dbReference type="NCBI Taxonomy" id="1295382"/>
    <lineage>
        <taxon>Bacteria</taxon>
        <taxon>Pseudomonadati</taxon>
        <taxon>Pseudomonadota</taxon>
        <taxon>Gammaproteobacteria</taxon>
        <taxon>Methylococcales</taxon>
        <taxon>Methylococcaceae</taxon>
        <taxon>Methylogaea</taxon>
    </lineage>
</organism>
<keyword evidence="4 9" id="KW-0597">Phosphoprotein</keyword>
<evidence type="ECO:0000259" key="11">
    <source>
        <dbReference type="PROSITE" id="PS50109"/>
    </source>
</evidence>
<protein>
    <recommendedName>
        <fullName evidence="3">Chemotaxis protein CheA</fullName>
        <ecNumber evidence="2">2.7.13.3</ecNumber>
    </recommendedName>
</protein>